<gene>
    <name evidence="3" type="ORF">HPE56_19770</name>
</gene>
<dbReference type="CDD" id="cd18785">
    <property type="entry name" value="SF2_C"/>
    <property type="match status" value="1"/>
</dbReference>
<keyword evidence="1" id="KW-0812">Transmembrane</keyword>
<reference evidence="3" key="1">
    <citation type="submission" date="2020-05" db="EMBL/GenBank/DDBJ databases">
        <title>The draft genome sequence of Maribacter sp. ANRC-HE7.</title>
        <authorList>
            <person name="Mu L."/>
        </authorList>
    </citation>
    <scope>NUCLEOTIDE SEQUENCE</scope>
    <source>
        <strain evidence="3">ANRC-HE7</strain>
    </source>
</reference>
<dbReference type="PANTHER" id="PTHR47396">
    <property type="entry name" value="TYPE I RESTRICTION ENZYME ECOKI R PROTEIN"/>
    <property type="match status" value="1"/>
</dbReference>
<dbReference type="InterPro" id="IPR027417">
    <property type="entry name" value="P-loop_NTPase"/>
</dbReference>
<proteinExistence type="predicted"/>
<dbReference type="Proteomes" id="UP001166021">
    <property type="component" value="Unassembled WGS sequence"/>
</dbReference>
<keyword evidence="1" id="KW-1133">Transmembrane helix</keyword>
<evidence type="ECO:0000259" key="2">
    <source>
        <dbReference type="PROSITE" id="PS51192"/>
    </source>
</evidence>
<keyword evidence="4" id="KW-1185">Reference proteome</keyword>
<feature type="transmembrane region" description="Helical" evidence="1">
    <location>
        <begin position="661"/>
        <end position="677"/>
    </location>
</feature>
<dbReference type="GO" id="GO:0004386">
    <property type="term" value="F:helicase activity"/>
    <property type="evidence" value="ECO:0007669"/>
    <property type="project" value="UniProtKB-KW"/>
</dbReference>
<dbReference type="RefSeq" id="WP_188245474.1">
    <property type="nucleotide sequence ID" value="NZ_JABTCF010000019.1"/>
</dbReference>
<keyword evidence="3" id="KW-0547">Nucleotide-binding</keyword>
<protein>
    <submittedName>
        <fullName evidence="3">DEAD/DEAH box helicase family protein</fullName>
    </submittedName>
</protein>
<dbReference type="SUPFAM" id="SSF52540">
    <property type="entry name" value="P-loop containing nucleoside triphosphate hydrolases"/>
    <property type="match status" value="1"/>
</dbReference>
<dbReference type="SMART" id="SM00487">
    <property type="entry name" value="DEXDc"/>
    <property type="match status" value="1"/>
</dbReference>
<comment type="caution">
    <text evidence="3">The sequence shown here is derived from an EMBL/GenBank/DDBJ whole genome shotgun (WGS) entry which is preliminary data.</text>
</comment>
<evidence type="ECO:0000256" key="1">
    <source>
        <dbReference type="SAM" id="Phobius"/>
    </source>
</evidence>
<dbReference type="InterPro" id="IPR006935">
    <property type="entry name" value="Helicase/UvrB_N"/>
</dbReference>
<feature type="domain" description="Helicase ATP-binding" evidence="2">
    <location>
        <begin position="25"/>
        <end position="184"/>
    </location>
</feature>
<keyword evidence="3" id="KW-0067">ATP-binding</keyword>
<dbReference type="PROSITE" id="PS51192">
    <property type="entry name" value="HELICASE_ATP_BIND_1"/>
    <property type="match status" value="1"/>
</dbReference>
<evidence type="ECO:0000313" key="4">
    <source>
        <dbReference type="Proteomes" id="UP001166021"/>
    </source>
</evidence>
<keyword evidence="3" id="KW-0347">Helicase</keyword>
<name>A0ABR7V5F9_9FLAO</name>
<dbReference type="InterPro" id="IPR014001">
    <property type="entry name" value="Helicase_ATP-bd"/>
</dbReference>
<evidence type="ECO:0000313" key="3">
    <source>
        <dbReference type="EMBL" id="MBD0780044.1"/>
    </source>
</evidence>
<dbReference type="Pfam" id="PF04851">
    <property type="entry name" value="ResIII"/>
    <property type="match status" value="1"/>
</dbReference>
<feature type="transmembrane region" description="Helical" evidence="1">
    <location>
        <begin position="697"/>
        <end position="716"/>
    </location>
</feature>
<dbReference type="Gene3D" id="3.40.50.300">
    <property type="entry name" value="P-loop containing nucleotide triphosphate hydrolases"/>
    <property type="match status" value="2"/>
</dbReference>
<keyword evidence="3" id="KW-0378">Hydrolase</keyword>
<keyword evidence="1" id="KW-0472">Membrane</keyword>
<sequence>MVASFQSLKFRFPWRRYQGFFLRNLSTHMADNHLHVIAPPGSGKTLLGLEILRQIGNRTLILAPTLTIRNQWEERLQEYFTENGDFGNVSFSIDKPSDITLSTYQGLHAFYKRMASESEFLGFFKKQGIKTIVLDEAHHLKNEWWKCLFALKQDQELMVVALTATPPFDSSQAEVKRYFDLCGEVDDEIAIPNLVKEGDLCPHQDFVHFSLPNQLTIDFIVDFRLKVAEMVQGLKTDTWLIDRLMNHRFYVNTGDSLPEIYQQPSFFSALLIFLHAIGMEIPRQKLKVLGFERKDSIEFPAFTNDWAAILLNYILFEERNHGTAKDEGLKALEKRLRKIGVLKTHRVDLIGNGSFYRTLSNSPGKLNSIVQIATAAEVEMGAHLRTVVLTDYIRKEYLETADDSVSGISKLGVLPIFHRLRIALHDPSSMAVLTGSLVIVSKVVFKIICDSLGGSNFTHKPIAVDLNFVAIKVKNKVSETLVGIITDLFQKGKVRTLIGTKSLLGEGWDAPAINTLILASSVGSFVTSNQMRGRAIRSYAPNPDKTAVIWHLVCLDPSDEEGGKDLETLNRRFTAFMGISNTKPLRITNGMDRLDFVIPKEWGEVEKANRKSADLARNRNNIRENWQKAIGRGTGLVKELKSFYKGGNSYQVQKRLHYRDMVLLGFLELSIALGYFVPEFILKHLNILLHGGWMKFIYTLISALLFGFGVKAFRVFKLYINHGRMHKDVQKIGWAVLYTMNELGFLTSNMADMEIVVSLDVRGTVSCVPKGMSTYESTFFINALEQVIAPIENPRYLLLRGDWLRRFMGVQRYLVVPDRFGENKEHATLFLKHWKRTVGNAKLLYTRHLQGRKALLKARMFHMSNAQGEKTKQSVIWH</sequence>
<dbReference type="InterPro" id="IPR050742">
    <property type="entry name" value="Helicase_Restrict-Modif_Enz"/>
</dbReference>
<accession>A0ABR7V5F9</accession>
<organism evidence="3 4">
    <name type="scientific">Maribacter aquimaris</name>
    <dbReference type="NCBI Taxonomy" id="2737171"/>
    <lineage>
        <taxon>Bacteria</taxon>
        <taxon>Pseudomonadati</taxon>
        <taxon>Bacteroidota</taxon>
        <taxon>Flavobacteriia</taxon>
        <taxon>Flavobacteriales</taxon>
        <taxon>Flavobacteriaceae</taxon>
        <taxon>Maribacter</taxon>
    </lineage>
</organism>
<dbReference type="PANTHER" id="PTHR47396:SF1">
    <property type="entry name" value="ATP-DEPENDENT HELICASE IRC3-RELATED"/>
    <property type="match status" value="1"/>
</dbReference>
<dbReference type="EMBL" id="JABTCF010000019">
    <property type="protein sequence ID" value="MBD0780044.1"/>
    <property type="molecule type" value="Genomic_DNA"/>
</dbReference>